<feature type="chain" id="PRO_5040389950" evidence="3">
    <location>
        <begin position="25"/>
        <end position="1275"/>
    </location>
</feature>
<dbReference type="SUPFAM" id="SSF51126">
    <property type="entry name" value="Pectin lyase-like"/>
    <property type="match status" value="1"/>
</dbReference>
<dbReference type="PANTHER" id="PTHR11319:SF35">
    <property type="entry name" value="OUTER MEMBRANE PROTEIN PMPC-RELATED"/>
    <property type="match status" value="1"/>
</dbReference>
<dbReference type="InterPro" id="IPR012334">
    <property type="entry name" value="Pectin_lyas_fold"/>
</dbReference>
<evidence type="ECO:0000313" key="4">
    <source>
        <dbReference type="EMBL" id="KAJ5074165.1"/>
    </source>
</evidence>
<accession>A0A9Q0LN54</accession>
<dbReference type="AlphaFoldDB" id="A0A9Q0LN54"/>
<evidence type="ECO:0000256" key="3">
    <source>
        <dbReference type="SAM" id="SignalP"/>
    </source>
</evidence>
<feature type="transmembrane region" description="Helical" evidence="2">
    <location>
        <begin position="1172"/>
        <end position="1190"/>
    </location>
</feature>
<dbReference type="EMBL" id="JAPDFW010000070">
    <property type="protein sequence ID" value="KAJ5074165.1"/>
    <property type="molecule type" value="Genomic_DNA"/>
</dbReference>
<protein>
    <submittedName>
        <fullName evidence="4">G protein-coupled receptor-related</fullName>
    </submittedName>
</protein>
<feature type="transmembrane region" description="Helical" evidence="2">
    <location>
        <begin position="1149"/>
        <end position="1166"/>
    </location>
</feature>
<evidence type="ECO:0000313" key="5">
    <source>
        <dbReference type="Proteomes" id="UP001149090"/>
    </source>
</evidence>
<dbReference type="InterPro" id="IPR011050">
    <property type="entry name" value="Pectin_lyase_fold/virulence"/>
</dbReference>
<sequence>MQMKFILTIHLLLFFDYFFFSIKTETINVNWLGEDNPDCGVNSYPDCSTIKYTIENRVNDSDIVLIHQGNYYSNSCNITSTDTSFEIQAENAILDCEYILPGFLFDFTNNTDEGNITIKGLTIKNTNNTNGEPTSFKGAGITVVKGKVWIDSCSFLSSFSDSDETLHLSAGIYLDSPRYLSVNNSQFSNLLNINTTASAIFIENQENLTESQTFMVESCTFSGNFAVNQGSTIVSVSYPHAILYNYIFTNNTFENNNGEISGGIYSEILPQENSSVVVTNNTFFNNAGQQGGIYLFAIDDLHNLRVRIDGNNFSQNTAIYEASAVKFETNEIQTWELGSFEFVNNFVMNDTGNKNNLNLCFQVHNISIDLIIENNNFISNYVVYQSPILINTTLIKNQANFSFISNNFVNNSGTQTISGGIFIYDQFGLNNTQNYFFINNTFINNTGHDYAGGIIFVHSTFLNESYLLFENNTFESNTGPIGGLFYYSSAESSNNTFDFVGNTFRNNIGNIYSGGIYFFLLNNIDHFDFAFTNNVFESNNGLSGSGGVAIDFVSSLDGIDISFNENTFINNTGGEGGDASINTDLLKTKNFSGNFEDNIFERSSSDSGGSLFLDALANFTIQNCEFINNYAVEGGSILVRGQARLLINNATFSQSSAIFGSTIVSFSSEQTTITNSILNTPDDSGKIGYFENVEPALENTTITCGEGYIYQDLSSIQYKNVLEVISYIYECVPCPQGSYSMSSGGNSEGAANFCFDCPYGAVCNGTNRIAPLSGFWGFPTNSSQFLEYKPCPAGYCTIKSTSDTQSILSGDYNYCSGNRKGILCGECEEGYTNTLSDESECVLKKDCQGGLGYYLFLALIKAVIYALILLFKPQDASGSFIVIVYFCQMIPYVLPEIRKDPDEKDQGSQKFASVLQFLSDLVNLKASFPTLKTWGNCPNDHISSVEKIAYSLVGPAFYFGVLLLFVLIYYLIIYLKKKRKQKRERQNKNEDKEDDKKDTFELEDLNIKENENDENENENENEPFDSQETKFTRKQIIFDAFLTLFILTYTNLTETTLNLLNCVPIKFEDGHSEKRLYFSGNVECYTPWQIFLFFIVILVGLFPFAILIWKKWAKKKYEKKLKEKKSPYVEVMLFILEAPFVKNCKYWRSFYLFRRFFIIVIFVFVIDPFIKSFIISLICLVILLLTIILSPFRNKRVMKMEYLSLSILVVFSIMTMRDGALASAGVDNELGSLKNTTLAFNILGYILTITVLILALVNFFIGFRSQIKSCAKKEK</sequence>
<organism evidence="4 5">
    <name type="scientific">Anaeramoeba ignava</name>
    <name type="common">Anaerobic marine amoeba</name>
    <dbReference type="NCBI Taxonomy" id="1746090"/>
    <lineage>
        <taxon>Eukaryota</taxon>
        <taxon>Metamonada</taxon>
        <taxon>Anaeramoebidae</taxon>
        <taxon>Anaeramoeba</taxon>
    </lineage>
</organism>
<dbReference type="InterPro" id="IPR006626">
    <property type="entry name" value="PbH1"/>
</dbReference>
<feature type="transmembrane region" description="Helical" evidence="2">
    <location>
        <begin position="956"/>
        <end position="975"/>
    </location>
</feature>
<comment type="caution">
    <text evidence="4">The sequence shown here is derived from an EMBL/GenBank/DDBJ whole genome shotgun (WGS) entry which is preliminary data.</text>
</comment>
<dbReference type="Proteomes" id="UP001149090">
    <property type="component" value="Unassembled WGS sequence"/>
</dbReference>
<evidence type="ECO:0000256" key="1">
    <source>
        <dbReference type="SAM" id="MobiDB-lite"/>
    </source>
</evidence>
<proteinExistence type="predicted"/>
<keyword evidence="3" id="KW-0732">Signal</keyword>
<feature type="compositionally biased region" description="Acidic residues" evidence="1">
    <location>
        <begin position="1011"/>
        <end position="1025"/>
    </location>
</feature>
<reference evidence="4" key="1">
    <citation type="submission" date="2022-10" db="EMBL/GenBank/DDBJ databases">
        <title>Novel sulphate-reducing endosymbionts in the free-living metamonad Anaeramoeba.</title>
        <authorList>
            <person name="Jerlstrom-Hultqvist J."/>
            <person name="Cepicka I."/>
            <person name="Gallot-Lavallee L."/>
            <person name="Salas-Leiva D."/>
            <person name="Curtis B.A."/>
            <person name="Zahonova K."/>
            <person name="Pipaliya S."/>
            <person name="Dacks J."/>
            <person name="Roger A.J."/>
        </authorList>
    </citation>
    <scope>NUCLEOTIDE SEQUENCE</scope>
    <source>
        <strain evidence="4">BMAN</strain>
    </source>
</reference>
<feature type="transmembrane region" description="Helical" evidence="2">
    <location>
        <begin position="1088"/>
        <end position="1109"/>
    </location>
</feature>
<keyword evidence="5" id="KW-1185">Reference proteome</keyword>
<feature type="signal peptide" evidence="3">
    <location>
        <begin position="1"/>
        <end position="24"/>
    </location>
</feature>
<keyword evidence="2" id="KW-0812">Transmembrane</keyword>
<feature type="transmembrane region" description="Helical" evidence="2">
    <location>
        <begin position="878"/>
        <end position="894"/>
    </location>
</feature>
<name>A0A9Q0LN54_ANAIG</name>
<feature type="region of interest" description="Disordered" evidence="1">
    <location>
        <begin position="1005"/>
        <end position="1027"/>
    </location>
</feature>
<dbReference type="OrthoDB" id="5956805at2759"/>
<keyword evidence="2" id="KW-0472">Membrane</keyword>
<dbReference type="Gene3D" id="2.160.20.10">
    <property type="entry name" value="Single-stranded right-handed beta-helix, Pectin lyase-like"/>
    <property type="match status" value="1"/>
</dbReference>
<dbReference type="SMART" id="SM00710">
    <property type="entry name" value="PbH1"/>
    <property type="match status" value="12"/>
</dbReference>
<gene>
    <name evidence="4" type="ORF">M0811_00793</name>
</gene>
<dbReference type="PANTHER" id="PTHR11319">
    <property type="entry name" value="G PROTEIN-COUPLED RECEPTOR-RELATED"/>
    <property type="match status" value="1"/>
</dbReference>
<keyword evidence="4" id="KW-0675">Receptor</keyword>
<keyword evidence="2" id="KW-1133">Transmembrane helix</keyword>
<feature type="transmembrane region" description="Helical" evidence="2">
    <location>
        <begin position="1242"/>
        <end position="1263"/>
    </location>
</feature>
<feature type="transmembrane region" description="Helical" evidence="2">
    <location>
        <begin position="1036"/>
        <end position="1052"/>
    </location>
</feature>
<evidence type="ECO:0000256" key="2">
    <source>
        <dbReference type="SAM" id="Phobius"/>
    </source>
</evidence>
<feature type="transmembrane region" description="Helical" evidence="2">
    <location>
        <begin position="851"/>
        <end position="871"/>
    </location>
</feature>
<feature type="transmembrane region" description="Helical" evidence="2">
    <location>
        <begin position="1202"/>
        <end position="1222"/>
    </location>
</feature>